<feature type="compositionally biased region" description="Basic residues" evidence="3">
    <location>
        <begin position="12"/>
        <end position="23"/>
    </location>
</feature>
<organism evidence="5 6">
    <name type="scientific">Nocardioides zeae</name>
    <dbReference type="NCBI Taxonomy" id="1457234"/>
    <lineage>
        <taxon>Bacteria</taxon>
        <taxon>Bacillati</taxon>
        <taxon>Actinomycetota</taxon>
        <taxon>Actinomycetes</taxon>
        <taxon>Propionibacteriales</taxon>
        <taxon>Nocardioidaceae</taxon>
        <taxon>Nocardioides</taxon>
    </lineage>
</organism>
<evidence type="ECO:0000256" key="2">
    <source>
        <dbReference type="PROSITE-ProRule" id="PRU00335"/>
    </source>
</evidence>
<dbReference type="EMBL" id="JAUTAN010000001">
    <property type="protein sequence ID" value="MDQ1103103.1"/>
    <property type="molecule type" value="Genomic_DNA"/>
</dbReference>
<evidence type="ECO:0000256" key="1">
    <source>
        <dbReference type="ARBA" id="ARBA00023125"/>
    </source>
</evidence>
<keyword evidence="1 2" id="KW-0238">DNA-binding</keyword>
<dbReference type="InterPro" id="IPR001647">
    <property type="entry name" value="HTH_TetR"/>
</dbReference>
<dbReference type="GO" id="GO:0003677">
    <property type="term" value="F:DNA binding"/>
    <property type="evidence" value="ECO:0007669"/>
    <property type="project" value="UniProtKB-UniRule"/>
</dbReference>
<feature type="domain" description="HTH tetR-type" evidence="4">
    <location>
        <begin position="33"/>
        <end position="93"/>
    </location>
</feature>
<name>A0AAJ1WYZ3_9ACTN</name>
<dbReference type="PROSITE" id="PS50977">
    <property type="entry name" value="HTH_TETR_2"/>
    <property type="match status" value="1"/>
</dbReference>
<evidence type="ECO:0000313" key="5">
    <source>
        <dbReference type="EMBL" id="MDQ1103103.1"/>
    </source>
</evidence>
<evidence type="ECO:0000256" key="3">
    <source>
        <dbReference type="SAM" id="MobiDB-lite"/>
    </source>
</evidence>
<feature type="region of interest" description="Disordered" evidence="3">
    <location>
        <begin position="1"/>
        <end position="28"/>
    </location>
</feature>
<dbReference type="AlphaFoldDB" id="A0AAJ1WYZ3"/>
<reference evidence="5" key="1">
    <citation type="submission" date="2023-07" db="EMBL/GenBank/DDBJ databases">
        <title>Functional and genomic diversity of the sorghum phyllosphere microbiome.</title>
        <authorList>
            <person name="Shade A."/>
        </authorList>
    </citation>
    <scope>NUCLEOTIDE SEQUENCE</scope>
    <source>
        <strain evidence="5">SORGH_AS_1067</strain>
    </source>
</reference>
<evidence type="ECO:0000313" key="6">
    <source>
        <dbReference type="Proteomes" id="UP001239215"/>
    </source>
</evidence>
<evidence type="ECO:0000259" key="4">
    <source>
        <dbReference type="PROSITE" id="PS50977"/>
    </source>
</evidence>
<dbReference type="SUPFAM" id="SSF46689">
    <property type="entry name" value="Homeodomain-like"/>
    <property type="match status" value="1"/>
</dbReference>
<feature type="DNA-binding region" description="H-T-H motif" evidence="2">
    <location>
        <begin position="56"/>
        <end position="75"/>
    </location>
</feature>
<proteinExistence type="predicted"/>
<dbReference type="InterPro" id="IPR009057">
    <property type="entry name" value="Homeodomain-like_sf"/>
</dbReference>
<dbReference type="Proteomes" id="UP001239215">
    <property type="component" value="Unassembled WGS sequence"/>
</dbReference>
<protein>
    <submittedName>
        <fullName evidence="5">AcrR family transcriptional regulator</fullName>
    </submittedName>
</protein>
<dbReference type="Gene3D" id="1.10.357.10">
    <property type="entry name" value="Tetracycline Repressor, domain 2"/>
    <property type="match status" value="1"/>
</dbReference>
<dbReference type="Pfam" id="PF00440">
    <property type="entry name" value="TetR_N"/>
    <property type="match status" value="1"/>
</dbReference>
<dbReference type="RefSeq" id="WP_307198544.1">
    <property type="nucleotide sequence ID" value="NZ_JAUTAN010000001.1"/>
</dbReference>
<sequence length="264" mass="27454">MSPVDPALPPIRFKRPYRSRHPGRAPGRTVKGATAWLSAVYSAAERCDRDGWERTRLADVAGDVGIARGSLYRYFPTKDDLGLAVIEHGAGRWTAAARAASEATLVVAEPAVPSQGVLHRLVRTTARAEAPSCLGATLGNAALQTPSVRVVTALAAALGDGPHADAVHELVEVSDTAVAEAVEQAADLAFRAAVARERRVERGRTPAGTGDGDDEAWASKSAAGAQLDSATQLALARVLRAAAAEVRDRAAVDAFARLTAVAVG</sequence>
<comment type="caution">
    <text evidence="5">The sequence shown here is derived from an EMBL/GenBank/DDBJ whole genome shotgun (WGS) entry which is preliminary data.</text>
</comment>
<accession>A0AAJ1WYZ3</accession>
<gene>
    <name evidence="5" type="ORF">QE405_000387</name>
</gene>